<reference evidence="2" key="1">
    <citation type="submission" date="2022-01" db="EMBL/GenBank/DDBJ databases">
        <title>VMRC isolate genome collection.</title>
        <authorList>
            <person name="France M."/>
            <person name="Rutt L."/>
            <person name="Humphrys M."/>
            <person name="Ravel J."/>
        </authorList>
    </citation>
    <scope>NUCLEOTIDE SEQUENCE</scope>
    <source>
        <strain evidence="2">C0048A1</strain>
    </source>
</reference>
<evidence type="ECO:0000313" key="3">
    <source>
        <dbReference type="Proteomes" id="UP001212401"/>
    </source>
</evidence>
<dbReference type="NCBIfam" id="TIGR03930">
    <property type="entry name" value="WXG100_ESAT6"/>
    <property type="match status" value="1"/>
</dbReference>
<dbReference type="AlphaFoldDB" id="A0AAW5WUB7"/>
<comment type="caution">
    <text evidence="2">The sequence shown here is derived from an EMBL/GenBank/DDBJ whole genome shotgun (WGS) entry which is preliminary data.</text>
</comment>
<protein>
    <recommendedName>
        <fullName evidence="1">ESAT-6-like protein</fullName>
    </recommendedName>
</protein>
<dbReference type="InterPro" id="IPR010310">
    <property type="entry name" value="T7SS_ESAT-6-like"/>
</dbReference>
<evidence type="ECO:0000256" key="1">
    <source>
        <dbReference type="RuleBase" id="RU362001"/>
    </source>
</evidence>
<accession>A0AAW5WUB7</accession>
<sequence length="98" mass="10984">MMAAISVTPEQLRASANVYSTAANEIQTQLNNISTENGNMAAEWQGQAFQGYLDQFEQLKPNVNQMIELLTQINQQLNNYANTAEDRDNQDRTAFGLN</sequence>
<gene>
    <name evidence="2" type="ORF">L2724_07695</name>
</gene>
<dbReference type="Pfam" id="PF06013">
    <property type="entry name" value="WXG100"/>
    <property type="match status" value="1"/>
</dbReference>
<comment type="similarity">
    <text evidence="1">Belongs to the WXG100 family.</text>
</comment>
<dbReference type="SUPFAM" id="SSF140453">
    <property type="entry name" value="EsxAB dimer-like"/>
    <property type="match status" value="1"/>
</dbReference>
<dbReference type="Proteomes" id="UP001212401">
    <property type="component" value="Unassembled WGS sequence"/>
</dbReference>
<dbReference type="EMBL" id="JAKHPH010000023">
    <property type="protein sequence ID" value="MCZ3668160.1"/>
    <property type="molecule type" value="Genomic_DNA"/>
</dbReference>
<proteinExistence type="inferred from homology"/>
<organism evidence="2 3">
    <name type="scientific">Limosilactobacillus vaginalis</name>
    <dbReference type="NCBI Taxonomy" id="1633"/>
    <lineage>
        <taxon>Bacteria</taxon>
        <taxon>Bacillati</taxon>
        <taxon>Bacillota</taxon>
        <taxon>Bacilli</taxon>
        <taxon>Lactobacillales</taxon>
        <taxon>Lactobacillaceae</taxon>
        <taxon>Limosilactobacillus</taxon>
    </lineage>
</organism>
<dbReference type="Gene3D" id="1.10.287.1060">
    <property type="entry name" value="ESAT-6-like"/>
    <property type="match status" value="1"/>
</dbReference>
<name>A0AAW5WUB7_9LACO</name>
<dbReference type="InterPro" id="IPR036689">
    <property type="entry name" value="ESAT-6-like_sf"/>
</dbReference>
<evidence type="ECO:0000313" key="2">
    <source>
        <dbReference type="EMBL" id="MCZ3668160.1"/>
    </source>
</evidence>